<evidence type="ECO:0000313" key="2">
    <source>
        <dbReference type="Proteomes" id="UP000664169"/>
    </source>
</evidence>
<evidence type="ECO:0000313" key="1">
    <source>
        <dbReference type="EMBL" id="CAF9926835.1"/>
    </source>
</evidence>
<proteinExistence type="predicted"/>
<keyword evidence="2" id="KW-1185">Reference proteome</keyword>
<accession>A0A8H3FN39</accession>
<dbReference type="EMBL" id="CAJPDQ010000026">
    <property type="protein sequence ID" value="CAF9926835.1"/>
    <property type="molecule type" value="Genomic_DNA"/>
</dbReference>
<comment type="caution">
    <text evidence="1">The sequence shown here is derived from an EMBL/GenBank/DDBJ whole genome shotgun (WGS) entry which is preliminary data.</text>
</comment>
<protein>
    <submittedName>
        <fullName evidence="1">Uncharacterized protein</fullName>
    </submittedName>
</protein>
<name>A0A8H3FN39_9LECA</name>
<sequence length="234" mass="25122">MGNKYRIIINNRAAKFQRFLLFNEAPQTGTQTSKAQAFTNVWAVAPGVPGPHGKTDFKVDVQEWAVSGTSQQALNEKVVVETTDAAPVDLNIGPTTGTKVFMTVMEGGAGFDPSKTANSNVPGGFSIQTGSYDGPDNCRQNPKSQDEDIVPVAVWSADPNELYEVIPKEIFYIATGDFKLGQIVNVRSIGKVAKVDFSSGSGVGKDIAIINFTRTHEFTPAVFKNSDEDGDITG</sequence>
<dbReference type="OrthoDB" id="5413269at2759"/>
<organism evidence="1 2">
    <name type="scientific">Gomphillus americanus</name>
    <dbReference type="NCBI Taxonomy" id="1940652"/>
    <lineage>
        <taxon>Eukaryota</taxon>
        <taxon>Fungi</taxon>
        <taxon>Dikarya</taxon>
        <taxon>Ascomycota</taxon>
        <taxon>Pezizomycotina</taxon>
        <taxon>Lecanoromycetes</taxon>
        <taxon>OSLEUM clade</taxon>
        <taxon>Ostropomycetidae</taxon>
        <taxon>Ostropales</taxon>
        <taxon>Graphidaceae</taxon>
        <taxon>Gomphilloideae</taxon>
        <taxon>Gomphillus</taxon>
    </lineage>
</organism>
<gene>
    <name evidence="1" type="ORF">GOMPHAMPRED_004240</name>
</gene>
<reference evidence="1" key="1">
    <citation type="submission" date="2021-03" db="EMBL/GenBank/DDBJ databases">
        <authorList>
            <person name="Tagirdzhanova G."/>
        </authorList>
    </citation>
    <scope>NUCLEOTIDE SEQUENCE</scope>
</reference>
<dbReference type="Proteomes" id="UP000664169">
    <property type="component" value="Unassembled WGS sequence"/>
</dbReference>
<dbReference type="AlphaFoldDB" id="A0A8H3FN39"/>